<dbReference type="InParanoid" id="E5R564"/>
<dbReference type="AlphaFoldDB" id="E5R564"/>
<proteinExistence type="predicted"/>
<dbReference type="Proteomes" id="UP000002668">
    <property type="component" value="Genome"/>
</dbReference>
<sequence length="53" mass="6139">MDRVDFAKSARAVKPENHVTVMGVLAMSPYRELFPTWLRHSGRPDRSRNENLV</sequence>
<dbReference type="EMBL" id="FP929083">
    <property type="protein sequence ID" value="CBX92034.1"/>
    <property type="molecule type" value="Genomic_DNA"/>
</dbReference>
<name>E5R564_LEPMJ</name>
<reference evidence="2" key="1">
    <citation type="journal article" date="2011" name="Nat. Commun.">
        <title>Effector diversification within compartments of the Leptosphaeria maculans genome affected by Repeat-Induced Point mutations.</title>
        <authorList>
            <person name="Rouxel T."/>
            <person name="Grandaubert J."/>
            <person name="Hane J.K."/>
            <person name="Hoede C."/>
            <person name="van de Wouw A.P."/>
            <person name="Couloux A."/>
            <person name="Dominguez V."/>
            <person name="Anthouard V."/>
            <person name="Bally P."/>
            <person name="Bourras S."/>
            <person name="Cozijnsen A.J."/>
            <person name="Ciuffetti L.M."/>
            <person name="Degrave A."/>
            <person name="Dilmaghani A."/>
            <person name="Duret L."/>
            <person name="Fudal I."/>
            <person name="Goodwin S.B."/>
            <person name="Gout L."/>
            <person name="Glaser N."/>
            <person name="Linglin J."/>
            <person name="Kema G.H.J."/>
            <person name="Lapalu N."/>
            <person name="Lawrence C.B."/>
            <person name="May K."/>
            <person name="Meyer M."/>
            <person name="Ollivier B."/>
            <person name="Poulain J."/>
            <person name="Schoch C.L."/>
            <person name="Simon A."/>
            <person name="Spatafora J.W."/>
            <person name="Stachowiak A."/>
            <person name="Turgeon B.G."/>
            <person name="Tyler B.M."/>
            <person name="Vincent D."/>
            <person name="Weissenbach J."/>
            <person name="Amselem J."/>
            <person name="Quesneville H."/>
            <person name="Oliver R.P."/>
            <person name="Wincker P."/>
            <person name="Balesdent M.-H."/>
            <person name="Howlett B.J."/>
        </authorList>
    </citation>
    <scope>NUCLEOTIDE SEQUENCE [LARGE SCALE GENOMIC DNA]</scope>
    <source>
        <strain evidence="2">JN3 / isolate v23.1.3 / race Av1-4-5-6-7-8</strain>
    </source>
</reference>
<dbReference type="VEuPathDB" id="FungiDB:LEMA_uP047400.1"/>
<dbReference type="HOGENOM" id="CLU_3069122_0_0_1"/>
<protein>
    <submittedName>
        <fullName evidence="1">Predicted protein</fullName>
    </submittedName>
</protein>
<evidence type="ECO:0000313" key="1">
    <source>
        <dbReference type="EMBL" id="CBX92034.1"/>
    </source>
</evidence>
<accession>E5R564</accession>
<keyword evidence="2" id="KW-1185">Reference proteome</keyword>
<organism evidence="2">
    <name type="scientific">Leptosphaeria maculans (strain JN3 / isolate v23.1.3 / race Av1-4-5-6-7-8)</name>
    <name type="common">Blackleg fungus</name>
    <name type="synonym">Phoma lingam</name>
    <dbReference type="NCBI Taxonomy" id="985895"/>
    <lineage>
        <taxon>Eukaryota</taxon>
        <taxon>Fungi</taxon>
        <taxon>Dikarya</taxon>
        <taxon>Ascomycota</taxon>
        <taxon>Pezizomycotina</taxon>
        <taxon>Dothideomycetes</taxon>
        <taxon>Pleosporomycetidae</taxon>
        <taxon>Pleosporales</taxon>
        <taxon>Pleosporineae</taxon>
        <taxon>Leptosphaeriaceae</taxon>
        <taxon>Plenodomus</taxon>
        <taxon>Plenodomus lingam/Leptosphaeria maculans species complex</taxon>
    </lineage>
</organism>
<evidence type="ECO:0000313" key="2">
    <source>
        <dbReference type="Proteomes" id="UP000002668"/>
    </source>
</evidence>
<gene>
    <name evidence="1" type="ORF">LEMA_uP047400.1</name>
</gene>